<evidence type="ECO:0000313" key="17">
    <source>
        <dbReference type="EMBL" id="KAG2461445.1"/>
    </source>
</evidence>
<evidence type="ECO:0000256" key="10">
    <source>
        <dbReference type="ARBA" id="ARBA00047761"/>
    </source>
</evidence>
<dbReference type="AlphaFoldDB" id="A0A8X7X482"/>
<feature type="non-terminal residue" evidence="17">
    <location>
        <position position="1"/>
    </location>
</feature>
<dbReference type="GO" id="GO:0004722">
    <property type="term" value="F:protein serine/threonine phosphatase activity"/>
    <property type="evidence" value="ECO:0007669"/>
    <property type="project" value="UniProtKB-EC"/>
</dbReference>
<name>A0A8X7X482_POLSE</name>
<dbReference type="GO" id="GO:0005634">
    <property type="term" value="C:nucleus"/>
    <property type="evidence" value="ECO:0007669"/>
    <property type="project" value="UniProtKB-SubCell"/>
</dbReference>
<evidence type="ECO:0000313" key="18">
    <source>
        <dbReference type="Proteomes" id="UP000886611"/>
    </source>
</evidence>
<keyword evidence="9" id="KW-0539">Nucleus</keyword>
<keyword evidence="18" id="KW-1185">Reference proteome</keyword>
<accession>A0A8X7X482</accession>
<keyword evidence="6" id="KW-0963">Cytoplasm</keyword>
<keyword evidence="8" id="KW-0904">Protein phosphatase</keyword>
<evidence type="ECO:0000256" key="8">
    <source>
        <dbReference type="ARBA" id="ARBA00022912"/>
    </source>
</evidence>
<comment type="catalytic activity">
    <reaction evidence="11">
        <text>O-phospho-L-threonyl-[protein] + H2O = L-threonyl-[protein] + phosphate</text>
        <dbReference type="Rhea" id="RHEA:47004"/>
        <dbReference type="Rhea" id="RHEA-COMP:11060"/>
        <dbReference type="Rhea" id="RHEA-COMP:11605"/>
        <dbReference type="ChEBI" id="CHEBI:15377"/>
        <dbReference type="ChEBI" id="CHEBI:30013"/>
        <dbReference type="ChEBI" id="CHEBI:43474"/>
        <dbReference type="ChEBI" id="CHEBI:61977"/>
        <dbReference type="EC" id="3.1.3.16"/>
    </reaction>
</comment>
<comment type="function">
    <text evidence="13">Dual specificity phosphatase; can dephosphorylate both phosphotyrosine and phosphoserine or phosphothreonine residues. Can dephosphorylate glucokinase (in vitro). Has phosphatase activity with the synthetic substrate 6,8-difluoro-4-methylumbelliferyl phosphate and other in vitro substrates.</text>
</comment>
<comment type="similarity">
    <text evidence="3">Belongs to the protein-tyrosine phosphatase family. Non-receptor class dual specificity subfamily.</text>
</comment>
<comment type="subcellular location">
    <subcellularLocation>
        <location evidence="2">Cytoplasm</location>
    </subcellularLocation>
    <subcellularLocation>
        <location evidence="1">Nucleus</location>
    </subcellularLocation>
</comment>
<comment type="catalytic activity">
    <reaction evidence="12">
        <text>O-phospho-L-tyrosyl-[protein] + H2O = L-tyrosyl-[protein] + phosphate</text>
        <dbReference type="Rhea" id="RHEA:10684"/>
        <dbReference type="Rhea" id="RHEA-COMP:10136"/>
        <dbReference type="Rhea" id="RHEA-COMP:20101"/>
        <dbReference type="ChEBI" id="CHEBI:15377"/>
        <dbReference type="ChEBI" id="CHEBI:43474"/>
        <dbReference type="ChEBI" id="CHEBI:46858"/>
        <dbReference type="ChEBI" id="CHEBI:61978"/>
        <dbReference type="EC" id="3.1.3.48"/>
    </reaction>
</comment>
<dbReference type="PANTHER" id="PTHR45848">
    <property type="entry name" value="DUAL SPECIFICITY PROTEIN PHOSPHATASE 12 FAMILY MEMBER"/>
    <property type="match status" value="1"/>
</dbReference>
<evidence type="ECO:0000256" key="9">
    <source>
        <dbReference type="ARBA" id="ARBA00023242"/>
    </source>
</evidence>
<evidence type="ECO:0000256" key="6">
    <source>
        <dbReference type="ARBA" id="ARBA00022490"/>
    </source>
</evidence>
<sequence>MITVLPRLFLGGAADVSEPRTLSESGITHLLTVDAEEPRLADSFKTKFVFALDESCTDLLSFLDECIQFISDALALETNNVLVHCHAGVSRSAAVIIAFMMKTCKLTLKDAHVRLENIKSDIRVNDEFLHQLELYESMDCNIDISNPVYKQYRLQKEDLDISHTAQLSPVSLYSDTSSTCEVRASDKLQKKSAKILSGKVSTNPPTRPIHFMPKINIKPKPVIAAVPLSHTTVQLPAKTIILHPLQTVLPLSKQQHVPIQPAFHTGQSVMLGQPTQVVQLTTPQIVTAQPVVTVPDPAIKHPEDNITSPREMTFSKPVVQPSHTAAVSDGDVSLFSLL</sequence>
<evidence type="ECO:0000256" key="2">
    <source>
        <dbReference type="ARBA" id="ARBA00004496"/>
    </source>
</evidence>
<evidence type="ECO:0000259" key="15">
    <source>
        <dbReference type="PROSITE" id="PS50054"/>
    </source>
</evidence>
<dbReference type="Pfam" id="PF00782">
    <property type="entry name" value="DSPc"/>
    <property type="match status" value="1"/>
</dbReference>
<gene>
    <name evidence="17" type="primary">Dusp12</name>
    <name evidence="17" type="ORF">GTO96_0008677</name>
</gene>
<keyword evidence="7" id="KW-0378">Hydrolase</keyword>
<comment type="catalytic activity">
    <reaction evidence="10">
        <text>O-phospho-L-seryl-[protein] + H2O = L-seryl-[protein] + phosphate</text>
        <dbReference type="Rhea" id="RHEA:20629"/>
        <dbReference type="Rhea" id="RHEA-COMP:9863"/>
        <dbReference type="Rhea" id="RHEA-COMP:11604"/>
        <dbReference type="ChEBI" id="CHEBI:15377"/>
        <dbReference type="ChEBI" id="CHEBI:29999"/>
        <dbReference type="ChEBI" id="CHEBI:43474"/>
        <dbReference type="ChEBI" id="CHEBI:83421"/>
        <dbReference type="EC" id="3.1.3.16"/>
    </reaction>
</comment>
<dbReference type="InterPro" id="IPR029021">
    <property type="entry name" value="Prot-tyrosine_phosphatase-like"/>
</dbReference>
<dbReference type="Gene3D" id="3.90.190.10">
    <property type="entry name" value="Protein tyrosine phosphatase superfamily"/>
    <property type="match status" value="1"/>
</dbReference>
<dbReference type="InterPro" id="IPR000340">
    <property type="entry name" value="Dual-sp_phosphatase_cat-dom"/>
</dbReference>
<evidence type="ECO:0000256" key="13">
    <source>
        <dbReference type="ARBA" id="ARBA00059753"/>
    </source>
</evidence>
<dbReference type="PROSITE" id="PS00383">
    <property type="entry name" value="TYR_PHOSPHATASE_1"/>
    <property type="match status" value="1"/>
</dbReference>
<proteinExistence type="inferred from homology"/>
<dbReference type="GO" id="GO:0004725">
    <property type="term" value="F:protein tyrosine phosphatase activity"/>
    <property type="evidence" value="ECO:0007669"/>
    <property type="project" value="UniProtKB-EC"/>
</dbReference>
<feature type="domain" description="Tyrosine specific protein phosphatases" evidence="16">
    <location>
        <begin position="60"/>
        <end position="130"/>
    </location>
</feature>
<protein>
    <recommendedName>
        <fullName evidence="14">Dual specificity protein phosphatase 12</fullName>
        <ecNumber evidence="5">3.1.3.16</ecNumber>
        <ecNumber evidence="4">3.1.3.48</ecNumber>
    </recommendedName>
</protein>
<evidence type="ECO:0000256" key="12">
    <source>
        <dbReference type="ARBA" id="ARBA00051722"/>
    </source>
</evidence>
<feature type="non-terminal residue" evidence="17">
    <location>
        <position position="338"/>
    </location>
</feature>
<evidence type="ECO:0000259" key="16">
    <source>
        <dbReference type="PROSITE" id="PS50056"/>
    </source>
</evidence>
<evidence type="ECO:0000256" key="11">
    <source>
        <dbReference type="ARBA" id="ARBA00048336"/>
    </source>
</evidence>
<evidence type="ECO:0000256" key="14">
    <source>
        <dbReference type="ARBA" id="ARBA00068797"/>
    </source>
</evidence>
<evidence type="ECO:0000256" key="3">
    <source>
        <dbReference type="ARBA" id="ARBA00008601"/>
    </source>
</evidence>
<comment type="caution">
    <text evidence="17">The sequence shown here is derived from an EMBL/GenBank/DDBJ whole genome shotgun (WGS) entry which is preliminary data.</text>
</comment>
<dbReference type="EC" id="3.1.3.48" evidence="4"/>
<dbReference type="InterPro" id="IPR000387">
    <property type="entry name" value="Tyr_Pase_dom"/>
</dbReference>
<dbReference type="SMART" id="SM00195">
    <property type="entry name" value="DSPc"/>
    <property type="match status" value="1"/>
</dbReference>
<dbReference type="CDD" id="cd14520">
    <property type="entry name" value="DSP_DUSP12"/>
    <property type="match status" value="1"/>
</dbReference>
<dbReference type="PANTHER" id="PTHR45848:SF4">
    <property type="entry name" value="DUAL SPECIFICITY PROTEIN PHOSPHATASE 12"/>
    <property type="match status" value="1"/>
</dbReference>
<dbReference type="EC" id="3.1.3.16" evidence="5"/>
<dbReference type="SUPFAM" id="SSF52799">
    <property type="entry name" value="(Phosphotyrosine protein) phosphatases II"/>
    <property type="match status" value="1"/>
</dbReference>
<feature type="domain" description="Tyrosine-protein phosphatase" evidence="15">
    <location>
        <begin position="1"/>
        <end position="141"/>
    </location>
</feature>
<dbReference type="PROSITE" id="PS50056">
    <property type="entry name" value="TYR_PHOSPHATASE_2"/>
    <property type="match status" value="1"/>
</dbReference>
<evidence type="ECO:0000256" key="1">
    <source>
        <dbReference type="ARBA" id="ARBA00004123"/>
    </source>
</evidence>
<dbReference type="Proteomes" id="UP000886611">
    <property type="component" value="Unassembled WGS sequence"/>
</dbReference>
<evidence type="ECO:0000256" key="4">
    <source>
        <dbReference type="ARBA" id="ARBA00013064"/>
    </source>
</evidence>
<reference evidence="17 18" key="1">
    <citation type="journal article" date="2021" name="Cell">
        <title>Tracing the genetic footprints of vertebrate landing in non-teleost ray-finned fishes.</title>
        <authorList>
            <person name="Bi X."/>
            <person name="Wang K."/>
            <person name="Yang L."/>
            <person name="Pan H."/>
            <person name="Jiang H."/>
            <person name="Wei Q."/>
            <person name="Fang M."/>
            <person name="Yu H."/>
            <person name="Zhu C."/>
            <person name="Cai Y."/>
            <person name="He Y."/>
            <person name="Gan X."/>
            <person name="Zeng H."/>
            <person name="Yu D."/>
            <person name="Zhu Y."/>
            <person name="Jiang H."/>
            <person name="Qiu Q."/>
            <person name="Yang H."/>
            <person name="Zhang Y.E."/>
            <person name="Wang W."/>
            <person name="Zhu M."/>
            <person name="He S."/>
            <person name="Zhang G."/>
        </authorList>
    </citation>
    <scope>NUCLEOTIDE SEQUENCE [LARGE SCALE GENOMIC DNA]</scope>
    <source>
        <strain evidence="17">Bchr_013</strain>
    </source>
</reference>
<dbReference type="InterPro" id="IPR020422">
    <property type="entry name" value="TYR_PHOSPHATASE_DUAL_dom"/>
</dbReference>
<dbReference type="FunFam" id="3.90.190.10:FF:000056">
    <property type="entry name" value="Dual specificity phosphatase 12"/>
    <property type="match status" value="1"/>
</dbReference>
<dbReference type="GO" id="GO:0008138">
    <property type="term" value="F:protein tyrosine/serine/threonine phosphatase activity"/>
    <property type="evidence" value="ECO:0007669"/>
    <property type="project" value="TreeGrafter"/>
</dbReference>
<dbReference type="PROSITE" id="PS50054">
    <property type="entry name" value="TYR_PHOSPHATASE_DUAL"/>
    <property type="match status" value="1"/>
</dbReference>
<evidence type="ECO:0000256" key="7">
    <source>
        <dbReference type="ARBA" id="ARBA00022801"/>
    </source>
</evidence>
<dbReference type="EMBL" id="JAATIS010004524">
    <property type="protein sequence ID" value="KAG2461445.1"/>
    <property type="molecule type" value="Genomic_DNA"/>
</dbReference>
<evidence type="ECO:0000256" key="5">
    <source>
        <dbReference type="ARBA" id="ARBA00013081"/>
    </source>
</evidence>
<dbReference type="InterPro" id="IPR016130">
    <property type="entry name" value="Tyr_Pase_AS"/>
</dbReference>
<dbReference type="GO" id="GO:0005737">
    <property type="term" value="C:cytoplasm"/>
    <property type="evidence" value="ECO:0007669"/>
    <property type="project" value="UniProtKB-SubCell"/>
</dbReference>
<organism evidence="17 18">
    <name type="scientific">Polypterus senegalus</name>
    <name type="common">Senegal bichir</name>
    <dbReference type="NCBI Taxonomy" id="55291"/>
    <lineage>
        <taxon>Eukaryota</taxon>
        <taxon>Metazoa</taxon>
        <taxon>Chordata</taxon>
        <taxon>Craniata</taxon>
        <taxon>Vertebrata</taxon>
        <taxon>Euteleostomi</taxon>
        <taxon>Actinopterygii</taxon>
        <taxon>Polypteriformes</taxon>
        <taxon>Polypteridae</taxon>
        <taxon>Polypterus</taxon>
    </lineage>
</organism>